<sequence length="324" mass="34418">MGAMVTSRAAAAGVTSMGIAVYDSQDRKVYEQMVGDFTPDTRVAIASSSKMVSGTVIFDVIRQGLLSLDSTTGQVLGWTGDKANITLRHLLSFTSGMEPSNPCTTRVGITLAECVAQIATVPMKAPPGTRFDYGSTHLQVAARMAEVVTNKTWNTLFTQTLATPLGLPSGVTYYTAPTQQLGTTNPLVAGGLRASMNEYAKLLALVYHRGRYAGLEKGTLALFALQTREPYPSVVVGNSPYGELGYPYRYGLTAWLECTTPATGCDSISTPGAFGFTPWLDRHANYYAILGMQLGGGDVSGGVVAFSVDLENDLKPLIETALGN</sequence>
<keyword evidence="3" id="KW-1185">Reference proteome</keyword>
<dbReference type="InterPro" id="IPR012338">
    <property type="entry name" value="Beta-lactam/transpept-like"/>
</dbReference>
<dbReference type="Proteomes" id="UP000268313">
    <property type="component" value="Unassembled WGS sequence"/>
</dbReference>
<keyword evidence="2" id="KW-0378">Hydrolase</keyword>
<name>A0A3A8JRS6_9BACT</name>
<dbReference type="PANTHER" id="PTHR43283:SF3">
    <property type="entry name" value="BETA-LACTAMASE FAMILY PROTEIN (AFU_ORTHOLOGUE AFUA_5G07500)"/>
    <property type="match status" value="1"/>
</dbReference>
<dbReference type="EMBL" id="RAWE01000143">
    <property type="protein sequence ID" value="RKG98429.1"/>
    <property type="molecule type" value="Genomic_DNA"/>
</dbReference>
<dbReference type="GO" id="GO:0016787">
    <property type="term" value="F:hydrolase activity"/>
    <property type="evidence" value="ECO:0007669"/>
    <property type="project" value="UniProtKB-KW"/>
</dbReference>
<dbReference type="PANTHER" id="PTHR43283">
    <property type="entry name" value="BETA-LACTAMASE-RELATED"/>
    <property type="match status" value="1"/>
</dbReference>
<dbReference type="InterPro" id="IPR050789">
    <property type="entry name" value="Diverse_Enzym_Activities"/>
</dbReference>
<reference evidence="3" key="1">
    <citation type="submission" date="2018-09" db="EMBL/GenBank/DDBJ databases">
        <authorList>
            <person name="Livingstone P.G."/>
            <person name="Whitworth D.E."/>
        </authorList>
    </citation>
    <scope>NUCLEOTIDE SEQUENCE [LARGE SCALE GENOMIC DNA]</scope>
    <source>
        <strain evidence="3">CA043D</strain>
    </source>
</reference>
<dbReference type="Gene3D" id="3.40.710.10">
    <property type="entry name" value="DD-peptidase/beta-lactamase superfamily"/>
    <property type="match status" value="1"/>
</dbReference>
<dbReference type="Pfam" id="PF00144">
    <property type="entry name" value="Beta-lactamase"/>
    <property type="match status" value="1"/>
</dbReference>
<dbReference type="InterPro" id="IPR001466">
    <property type="entry name" value="Beta-lactam-related"/>
</dbReference>
<accession>A0A3A8JRS6</accession>
<evidence type="ECO:0000313" key="2">
    <source>
        <dbReference type="EMBL" id="RKG98429.1"/>
    </source>
</evidence>
<dbReference type="OrthoDB" id="5384113at2"/>
<dbReference type="SUPFAM" id="SSF56601">
    <property type="entry name" value="beta-lactamase/transpeptidase-like"/>
    <property type="match status" value="1"/>
</dbReference>
<protein>
    <submittedName>
        <fullName evidence="2">Class A beta-lactamase-related serine hydrolase</fullName>
    </submittedName>
</protein>
<comment type="caution">
    <text evidence="2">The sequence shown here is derived from an EMBL/GenBank/DDBJ whole genome shotgun (WGS) entry which is preliminary data.</text>
</comment>
<feature type="domain" description="Beta-lactamase-related" evidence="1">
    <location>
        <begin position="16"/>
        <end position="265"/>
    </location>
</feature>
<dbReference type="AlphaFoldDB" id="A0A3A8JRS6"/>
<evidence type="ECO:0000259" key="1">
    <source>
        <dbReference type="Pfam" id="PF00144"/>
    </source>
</evidence>
<gene>
    <name evidence="2" type="ORF">D7X32_29670</name>
</gene>
<proteinExistence type="predicted"/>
<evidence type="ECO:0000313" key="3">
    <source>
        <dbReference type="Proteomes" id="UP000268313"/>
    </source>
</evidence>
<organism evidence="2 3">
    <name type="scientific">Corallococcus carmarthensis</name>
    <dbReference type="NCBI Taxonomy" id="2316728"/>
    <lineage>
        <taxon>Bacteria</taxon>
        <taxon>Pseudomonadati</taxon>
        <taxon>Myxococcota</taxon>
        <taxon>Myxococcia</taxon>
        <taxon>Myxococcales</taxon>
        <taxon>Cystobacterineae</taxon>
        <taxon>Myxococcaceae</taxon>
        <taxon>Corallococcus</taxon>
    </lineage>
</organism>